<organism evidence="1 2">
    <name type="scientific">Thelephora ganbajun</name>
    <name type="common">Ganba fungus</name>
    <dbReference type="NCBI Taxonomy" id="370292"/>
    <lineage>
        <taxon>Eukaryota</taxon>
        <taxon>Fungi</taxon>
        <taxon>Dikarya</taxon>
        <taxon>Basidiomycota</taxon>
        <taxon>Agaricomycotina</taxon>
        <taxon>Agaricomycetes</taxon>
        <taxon>Thelephorales</taxon>
        <taxon>Thelephoraceae</taxon>
        <taxon>Thelephora</taxon>
    </lineage>
</organism>
<proteinExistence type="predicted"/>
<name>A0ACB6ZKG9_THEGA</name>
<protein>
    <submittedName>
        <fullName evidence="1">Uncharacterized protein</fullName>
    </submittedName>
</protein>
<dbReference type="EMBL" id="MU117990">
    <property type="protein sequence ID" value="KAF9650019.1"/>
    <property type="molecule type" value="Genomic_DNA"/>
</dbReference>
<evidence type="ECO:0000313" key="2">
    <source>
        <dbReference type="Proteomes" id="UP000886501"/>
    </source>
</evidence>
<reference evidence="1" key="2">
    <citation type="journal article" date="2020" name="Nat. Commun.">
        <title>Large-scale genome sequencing of mycorrhizal fungi provides insights into the early evolution of symbiotic traits.</title>
        <authorList>
            <person name="Miyauchi S."/>
            <person name="Kiss E."/>
            <person name="Kuo A."/>
            <person name="Drula E."/>
            <person name="Kohler A."/>
            <person name="Sanchez-Garcia M."/>
            <person name="Morin E."/>
            <person name="Andreopoulos B."/>
            <person name="Barry K.W."/>
            <person name="Bonito G."/>
            <person name="Buee M."/>
            <person name="Carver A."/>
            <person name="Chen C."/>
            <person name="Cichocki N."/>
            <person name="Clum A."/>
            <person name="Culley D."/>
            <person name="Crous P.W."/>
            <person name="Fauchery L."/>
            <person name="Girlanda M."/>
            <person name="Hayes R.D."/>
            <person name="Keri Z."/>
            <person name="LaButti K."/>
            <person name="Lipzen A."/>
            <person name="Lombard V."/>
            <person name="Magnuson J."/>
            <person name="Maillard F."/>
            <person name="Murat C."/>
            <person name="Nolan M."/>
            <person name="Ohm R.A."/>
            <person name="Pangilinan J."/>
            <person name="Pereira M.F."/>
            <person name="Perotto S."/>
            <person name="Peter M."/>
            <person name="Pfister S."/>
            <person name="Riley R."/>
            <person name="Sitrit Y."/>
            <person name="Stielow J.B."/>
            <person name="Szollosi G."/>
            <person name="Zifcakova L."/>
            <person name="Stursova M."/>
            <person name="Spatafora J.W."/>
            <person name="Tedersoo L."/>
            <person name="Vaario L.M."/>
            <person name="Yamada A."/>
            <person name="Yan M."/>
            <person name="Wang P."/>
            <person name="Xu J."/>
            <person name="Bruns T."/>
            <person name="Baldrian P."/>
            <person name="Vilgalys R."/>
            <person name="Dunand C."/>
            <person name="Henrissat B."/>
            <person name="Grigoriev I.V."/>
            <person name="Hibbett D."/>
            <person name="Nagy L.G."/>
            <person name="Martin F.M."/>
        </authorList>
    </citation>
    <scope>NUCLEOTIDE SEQUENCE</scope>
    <source>
        <strain evidence="1">P2</strain>
    </source>
</reference>
<dbReference type="Proteomes" id="UP000886501">
    <property type="component" value="Unassembled WGS sequence"/>
</dbReference>
<comment type="caution">
    <text evidence="1">The sequence shown here is derived from an EMBL/GenBank/DDBJ whole genome shotgun (WGS) entry which is preliminary data.</text>
</comment>
<accession>A0ACB6ZKG9</accession>
<evidence type="ECO:0000313" key="1">
    <source>
        <dbReference type="EMBL" id="KAF9650019.1"/>
    </source>
</evidence>
<feature type="non-terminal residue" evidence="1">
    <location>
        <position position="1"/>
    </location>
</feature>
<keyword evidence="2" id="KW-1185">Reference proteome</keyword>
<reference evidence="1" key="1">
    <citation type="submission" date="2019-10" db="EMBL/GenBank/DDBJ databases">
        <authorList>
            <consortium name="DOE Joint Genome Institute"/>
            <person name="Kuo A."/>
            <person name="Miyauchi S."/>
            <person name="Kiss E."/>
            <person name="Drula E."/>
            <person name="Kohler A."/>
            <person name="Sanchez-Garcia M."/>
            <person name="Andreopoulos B."/>
            <person name="Barry K.W."/>
            <person name="Bonito G."/>
            <person name="Buee M."/>
            <person name="Carver A."/>
            <person name="Chen C."/>
            <person name="Cichocki N."/>
            <person name="Clum A."/>
            <person name="Culley D."/>
            <person name="Crous P.W."/>
            <person name="Fauchery L."/>
            <person name="Girlanda M."/>
            <person name="Hayes R."/>
            <person name="Keri Z."/>
            <person name="Labutti K."/>
            <person name="Lipzen A."/>
            <person name="Lombard V."/>
            <person name="Magnuson J."/>
            <person name="Maillard F."/>
            <person name="Morin E."/>
            <person name="Murat C."/>
            <person name="Nolan M."/>
            <person name="Ohm R."/>
            <person name="Pangilinan J."/>
            <person name="Pereira M."/>
            <person name="Perotto S."/>
            <person name="Peter M."/>
            <person name="Riley R."/>
            <person name="Sitrit Y."/>
            <person name="Stielow B."/>
            <person name="Szollosi G."/>
            <person name="Zifcakova L."/>
            <person name="Stursova M."/>
            <person name="Spatafora J.W."/>
            <person name="Tedersoo L."/>
            <person name="Vaario L.-M."/>
            <person name="Yamada A."/>
            <person name="Yan M."/>
            <person name="Wang P."/>
            <person name="Xu J."/>
            <person name="Bruns T."/>
            <person name="Baldrian P."/>
            <person name="Vilgalys R."/>
            <person name="Henrissat B."/>
            <person name="Grigoriev I.V."/>
            <person name="Hibbett D."/>
            <person name="Nagy L.G."/>
            <person name="Martin F.M."/>
        </authorList>
    </citation>
    <scope>NUCLEOTIDE SEQUENCE</scope>
    <source>
        <strain evidence="1">P2</strain>
    </source>
</reference>
<sequence>TRRPKPSYRYSRAGRHGRSSRLAPTLFFSGRFIEIRHVETGRLVQSISGNDMQ</sequence>
<gene>
    <name evidence="1" type="ORF">BDM02DRAFT_3112824</name>
</gene>